<proteinExistence type="predicted"/>
<dbReference type="SMART" id="SM00052">
    <property type="entry name" value="EAL"/>
    <property type="match status" value="1"/>
</dbReference>
<reference evidence="2 3" key="1">
    <citation type="journal article" date="2011" name="Front. Microbiol.">
        <title>Genomic signatures of strain selection and enhancement in Bacillus atrophaeus var. globigii, a historical biowarfare simulant.</title>
        <authorList>
            <person name="Gibbons H.S."/>
            <person name="Broomall S.M."/>
            <person name="McNew L.A."/>
            <person name="Daligault H."/>
            <person name="Chapman C."/>
            <person name="Bruce D."/>
            <person name="Karavis M."/>
            <person name="Krepps M."/>
            <person name="McGregor P.A."/>
            <person name="Hong C."/>
            <person name="Park K.H."/>
            <person name="Akmal A."/>
            <person name="Feldman A."/>
            <person name="Lin J.S."/>
            <person name="Chang W.E."/>
            <person name="Higgs B.W."/>
            <person name="Demirev P."/>
            <person name="Lindquist J."/>
            <person name="Liem A."/>
            <person name="Fochler E."/>
            <person name="Read T.D."/>
            <person name="Tapia R."/>
            <person name="Johnson S."/>
            <person name="Bishop-Lilly K.A."/>
            <person name="Detter C."/>
            <person name="Han C."/>
            <person name="Sozhamannan S."/>
            <person name="Rosenzweig C.N."/>
            <person name="Skowronski E.W."/>
        </authorList>
    </citation>
    <scope>NUCLEOTIDE SEQUENCE [LARGE SCALE GENOMIC DNA]</scope>
    <source>
        <strain evidence="2 3">GYP-17</strain>
    </source>
</reference>
<protein>
    <submittedName>
        <fullName evidence="2">EAL domain-containing protein</fullName>
    </submittedName>
</protein>
<dbReference type="PANTHER" id="PTHR33121:SF71">
    <property type="entry name" value="OXYGEN SENSOR PROTEIN DOSP"/>
    <property type="match status" value="1"/>
</dbReference>
<comment type="caution">
    <text evidence="2">The sequence shown here is derived from an EMBL/GenBank/DDBJ whole genome shotgun (WGS) entry which is preliminary data.</text>
</comment>
<organism evidence="2 3">
    <name type="scientific">Aliidiomarina sanyensis</name>
    <dbReference type="NCBI Taxonomy" id="1249555"/>
    <lineage>
        <taxon>Bacteria</taxon>
        <taxon>Pseudomonadati</taxon>
        <taxon>Pseudomonadota</taxon>
        <taxon>Gammaproteobacteria</taxon>
        <taxon>Alteromonadales</taxon>
        <taxon>Idiomarinaceae</taxon>
        <taxon>Aliidiomarina</taxon>
    </lineage>
</organism>
<dbReference type="Pfam" id="PF00563">
    <property type="entry name" value="EAL"/>
    <property type="match status" value="1"/>
</dbReference>
<sequence>MTFKPLSVDQFYSVGNTEALIRWKHPEKGMISPADFIPLAERSGLIIPLGNWVLEASCRQLAIWQKETSLHAFTLSINVSANQFYQQDFTEIVLHTIQKNGLPPHCIKLELTESLVLEDIDEAIHKMKVLRGAGVRFSMDDFGTGYSSLSYLSLLPFDEVKIDQAFIRRAVMVDHERDWAIVEAILQIAKRLEMGVVAEGVETEMQLSRLQSIACEFYQGYFFSKPVPAEEFLEVVMGTRPTVLSNRLPDTA</sequence>
<dbReference type="PROSITE" id="PS50883">
    <property type="entry name" value="EAL"/>
    <property type="match status" value="1"/>
</dbReference>
<dbReference type="PANTHER" id="PTHR33121">
    <property type="entry name" value="CYCLIC DI-GMP PHOSPHODIESTERASE PDEF"/>
    <property type="match status" value="1"/>
</dbReference>
<evidence type="ECO:0000313" key="3">
    <source>
        <dbReference type="Proteomes" id="UP000288405"/>
    </source>
</evidence>
<feature type="domain" description="EAL" evidence="1">
    <location>
        <begin position="1"/>
        <end position="240"/>
    </location>
</feature>
<dbReference type="InterPro" id="IPR050706">
    <property type="entry name" value="Cyclic-di-GMP_PDE-like"/>
</dbReference>
<gene>
    <name evidence="2" type="ORF">CWE11_09550</name>
</gene>
<dbReference type="CDD" id="cd01948">
    <property type="entry name" value="EAL"/>
    <property type="match status" value="1"/>
</dbReference>
<dbReference type="InterPro" id="IPR001633">
    <property type="entry name" value="EAL_dom"/>
</dbReference>
<dbReference type="GO" id="GO:0071111">
    <property type="term" value="F:cyclic-guanylate-specific phosphodiesterase activity"/>
    <property type="evidence" value="ECO:0007669"/>
    <property type="project" value="InterPro"/>
</dbReference>
<dbReference type="InterPro" id="IPR035919">
    <property type="entry name" value="EAL_sf"/>
</dbReference>
<keyword evidence="3" id="KW-1185">Reference proteome</keyword>
<evidence type="ECO:0000259" key="1">
    <source>
        <dbReference type="PROSITE" id="PS50883"/>
    </source>
</evidence>
<dbReference type="Gene3D" id="3.20.20.450">
    <property type="entry name" value="EAL domain"/>
    <property type="match status" value="1"/>
</dbReference>
<dbReference type="SUPFAM" id="SSF141868">
    <property type="entry name" value="EAL domain-like"/>
    <property type="match status" value="1"/>
</dbReference>
<evidence type="ECO:0000313" key="2">
    <source>
        <dbReference type="EMBL" id="RUO30190.1"/>
    </source>
</evidence>
<accession>A0A432WCJ2</accession>
<dbReference type="AlphaFoldDB" id="A0A432WCJ2"/>
<dbReference type="EMBL" id="PIPM01000010">
    <property type="protein sequence ID" value="RUO30190.1"/>
    <property type="molecule type" value="Genomic_DNA"/>
</dbReference>
<dbReference type="Proteomes" id="UP000288405">
    <property type="component" value="Unassembled WGS sequence"/>
</dbReference>
<name>A0A432WCJ2_9GAMM</name>